<dbReference type="EMBL" id="JBDJPC010000006">
    <property type="protein sequence ID" value="KAL1497536.1"/>
    <property type="molecule type" value="Genomic_DNA"/>
</dbReference>
<feature type="compositionally biased region" description="Basic and acidic residues" evidence="1">
    <location>
        <begin position="112"/>
        <end position="127"/>
    </location>
</feature>
<feature type="region of interest" description="Disordered" evidence="1">
    <location>
        <begin position="237"/>
        <end position="350"/>
    </location>
</feature>
<sequence length="350" mass="38064">MKLIIGFLLIATALAYPISNDEKPQEPLVISDSYSSVSKAEEPVAKHDVVEDSVQQDATASESTSSEESSESSEPKSSSEPARLSEPSTQPPLILRESSQQGEEQQSQEPAIKPELKAADTVRELNKPLENNNRAGEPLPTLKRVETEVVPSQILQQESGVKEVEQAKKEVIAEKSLSNEEKIEKPLALPTGEKIQEKSIAAPTEIKEETVLPSEQKVEAPAAIEEKVPELKNALIEEKKEIIPPAPVEQIPEKKSKAEEEISPARIPEEQRPTQQPTEQPELTSEQAQATSEQPRAGLSAIKEPLAIADQTATDAEAIETERPLPILQDAKLAESSKDPAPEEAQNASS</sequence>
<feature type="compositionally biased region" description="Low complexity" evidence="1">
    <location>
        <begin position="97"/>
        <end position="109"/>
    </location>
</feature>
<feature type="compositionally biased region" description="Basic and acidic residues" evidence="1">
    <location>
        <begin position="251"/>
        <end position="260"/>
    </location>
</feature>
<accession>A0ABD1EM49</accession>
<evidence type="ECO:0000313" key="4">
    <source>
        <dbReference type="Proteomes" id="UP001566132"/>
    </source>
</evidence>
<evidence type="ECO:0000256" key="1">
    <source>
        <dbReference type="SAM" id="MobiDB-lite"/>
    </source>
</evidence>
<name>A0ABD1EM49_HYPHA</name>
<keyword evidence="2" id="KW-0732">Signal</keyword>
<gene>
    <name evidence="3" type="ORF">ABEB36_008480</name>
</gene>
<protein>
    <submittedName>
        <fullName evidence="3">Uncharacterized protein</fullName>
    </submittedName>
</protein>
<proteinExistence type="predicted"/>
<feature type="compositionally biased region" description="Basic and acidic residues" evidence="1">
    <location>
        <begin position="39"/>
        <end position="50"/>
    </location>
</feature>
<keyword evidence="4" id="KW-1185">Reference proteome</keyword>
<feature type="region of interest" description="Disordered" evidence="1">
    <location>
        <begin position="20"/>
        <end position="143"/>
    </location>
</feature>
<comment type="caution">
    <text evidence="3">The sequence shown here is derived from an EMBL/GenBank/DDBJ whole genome shotgun (WGS) entry which is preliminary data.</text>
</comment>
<reference evidence="3 4" key="1">
    <citation type="submission" date="2024-05" db="EMBL/GenBank/DDBJ databases">
        <title>Genetic variation in Jamaican populations of the coffee berry borer (Hypothenemus hampei).</title>
        <authorList>
            <person name="Errbii M."/>
            <person name="Myrie A."/>
        </authorList>
    </citation>
    <scope>NUCLEOTIDE SEQUENCE [LARGE SCALE GENOMIC DNA]</scope>
    <source>
        <strain evidence="3">JA-Hopewell-2020-01-JO</strain>
        <tissue evidence="3">Whole body</tissue>
    </source>
</reference>
<dbReference type="AlphaFoldDB" id="A0ABD1EM49"/>
<feature type="compositionally biased region" description="Low complexity" evidence="1">
    <location>
        <begin position="273"/>
        <end position="287"/>
    </location>
</feature>
<feature type="compositionally biased region" description="Basic and acidic residues" evidence="1">
    <location>
        <begin position="332"/>
        <end position="341"/>
    </location>
</feature>
<evidence type="ECO:0000313" key="3">
    <source>
        <dbReference type="EMBL" id="KAL1497536.1"/>
    </source>
</evidence>
<feature type="chain" id="PRO_5044825343" evidence="2">
    <location>
        <begin position="16"/>
        <end position="350"/>
    </location>
</feature>
<feature type="signal peptide" evidence="2">
    <location>
        <begin position="1"/>
        <end position="15"/>
    </location>
</feature>
<evidence type="ECO:0000256" key="2">
    <source>
        <dbReference type="SAM" id="SignalP"/>
    </source>
</evidence>
<dbReference type="Proteomes" id="UP001566132">
    <property type="component" value="Unassembled WGS sequence"/>
</dbReference>
<organism evidence="3 4">
    <name type="scientific">Hypothenemus hampei</name>
    <name type="common">Coffee berry borer</name>
    <dbReference type="NCBI Taxonomy" id="57062"/>
    <lineage>
        <taxon>Eukaryota</taxon>
        <taxon>Metazoa</taxon>
        <taxon>Ecdysozoa</taxon>
        <taxon>Arthropoda</taxon>
        <taxon>Hexapoda</taxon>
        <taxon>Insecta</taxon>
        <taxon>Pterygota</taxon>
        <taxon>Neoptera</taxon>
        <taxon>Endopterygota</taxon>
        <taxon>Coleoptera</taxon>
        <taxon>Polyphaga</taxon>
        <taxon>Cucujiformia</taxon>
        <taxon>Curculionidae</taxon>
        <taxon>Scolytinae</taxon>
        <taxon>Hypothenemus</taxon>
    </lineage>
</organism>